<dbReference type="Gene3D" id="3.30.390.50">
    <property type="entry name" value="CO dehydrogenase flavoprotein, C-terminal domain"/>
    <property type="match status" value="1"/>
</dbReference>
<keyword evidence="2" id="KW-0274">FAD</keyword>
<dbReference type="InterPro" id="IPR036683">
    <property type="entry name" value="CO_DH_flav_C_dom_sf"/>
</dbReference>
<dbReference type="Pfam" id="PF00941">
    <property type="entry name" value="FAD_binding_5"/>
    <property type="match status" value="1"/>
</dbReference>
<keyword evidence="3" id="KW-0560">Oxidoreductase</keyword>
<feature type="domain" description="FAD-binding PCMH-type" evidence="4">
    <location>
        <begin position="1"/>
        <end position="170"/>
    </location>
</feature>
<evidence type="ECO:0000313" key="6">
    <source>
        <dbReference type="Proteomes" id="UP001589788"/>
    </source>
</evidence>
<accession>A0ABV6BZU9</accession>
<organism evidence="5 6">
    <name type="scientific">Aciditerrimonas ferrireducens</name>
    <dbReference type="NCBI Taxonomy" id="667306"/>
    <lineage>
        <taxon>Bacteria</taxon>
        <taxon>Bacillati</taxon>
        <taxon>Actinomycetota</taxon>
        <taxon>Acidimicrobiia</taxon>
        <taxon>Acidimicrobiales</taxon>
        <taxon>Acidimicrobiaceae</taxon>
        <taxon>Aciditerrimonas</taxon>
    </lineage>
</organism>
<keyword evidence="6" id="KW-1185">Reference proteome</keyword>
<dbReference type="RefSeq" id="WP_377787725.1">
    <property type="nucleotide sequence ID" value="NZ_JBHLYQ010000011.1"/>
</dbReference>
<dbReference type="SMART" id="SM01092">
    <property type="entry name" value="CO_deh_flav_C"/>
    <property type="match status" value="1"/>
</dbReference>
<dbReference type="InterPro" id="IPR002346">
    <property type="entry name" value="Mopterin_DH_FAD-bd"/>
</dbReference>
<evidence type="ECO:0000256" key="2">
    <source>
        <dbReference type="ARBA" id="ARBA00022827"/>
    </source>
</evidence>
<dbReference type="PANTHER" id="PTHR42659">
    <property type="entry name" value="XANTHINE DEHYDROGENASE SUBUNIT C-RELATED"/>
    <property type="match status" value="1"/>
</dbReference>
<gene>
    <name evidence="5" type="ORF">ACFFRE_02145</name>
</gene>
<dbReference type="InterPro" id="IPR051312">
    <property type="entry name" value="Diverse_Substr_Oxidored"/>
</dbReference>
<name>A0ABV6BZU9_9ACTN</name>
<dbReference type="PANTHER" id="PTHR42659:SF2">
    <property type="entry name" value="XANTHINE DEHYDROGENASE SUBUNIT C-RELATED"/>
    <property type="match status" value="1"/>
</dbReference>
<keyword evidence="1" id="KW-0285">Flavoprotein</keyword>
<dbReference type="Gene3D" id="3.30.465.10">
    <property type="match status" value="1"/>
</dbReference>
<dbReference type="EMBL" id="JBHLYQ010000011">
    <property type="protein sequence ID" value="MFC0080959.1"/>
    <property type="molecule type" value="Genomic_DNA"/>
</dbReference>
<dbReference type="InterPro" id="IPR005107">
    <property type="entry name" value="CO_DH_flav_C"/>
</dbReference>
<dbReference type="SUPFAM" id="SSF56176">
    <property type="entry name" value="FAD-binding/transporter-associated domain-like"/>
    <property type="match status" value="1"/>
</dbReference>
<evidence type="ECO:0000259" key="4">
    <source>
        <dbReference type="PROSITE" id="PS51387"/>
    </source>
</evidence>
<dbReference type="Gene3D" id="3.30.43.10">
    <property type="entry name" value="Uridine Diphospho-n-acetylenolpyruvylglucosamine Reductase, domain 2"/>
    <property type="match status" value="1"/>
</dbReference>
<dbReference type="Proteomes" id="UP001589788">
    <property type="component" value="Unassembled WGS sequence"/>
</dbReference>
<evidence type="ECO:0000256" key="3">
    <source>
        <dbReference type="ARBA" id="ARBA00023002"/>
    </source>
</evidence>
<dbReference type="InterPro" id="IPR016166">
    <property type="entry name" value="FAD-bd_PCMH"/>
</dbReference>
<evidence type="ECO:0000256" key="1">
    <source>
        <dbReference type="ARBA" id="ARBA00022630"/>
    </source>
</evidence>
<dbReference type="InterPro" id="IPR016169">
    <property type="entry name" value="FAD-bd_PCMH_sub2"/>
</dbReference>
<dbReference type="InterPro" id="IPR036318">
    <property type="entry name" value="FAD-bd_PCMH-like_sf"/>
</dbReference>
<proteinExistence type="predicted"/>
<protein>
    <submittedName>
        <fullName evidence="5">FAD binding domain-containing protein</fullName>
    </submittedName>
</protein>
<dbReference type="SUPFAM" id="SSF55447">
    <property type="entry name" value="CO dehydrogenase flavoprotein C-terminal domain-like"/>
    <property type="match status" value="1"/>
</dbReference>
<dbReference type="InterPro" id="IPR016167">
    <property type="entry name" value="FAD-bd_PCMH_sub1"/>
</dbReference>
<sequence>MTVTVARSVPEALQALAADPPPEVLAGGTDFMVEVNFARRRPQAILAVSRIDALGQWQQRDGQLRLGAGVTYTQLLEPPLAELAPALAQAARTVGSPQIRNAGTIGGNLVTASPAGDTLPVLLALDAEVELASAQGTRTLPLEAFLLGPKRCARRPDELLVAVRFPAPFGRQEFVKVGTRNAMVIAVASACVVLDPGTGQVRIALGSVGPTPLRARAAEAYLAEQLVPQGTGPADTSAFELRDGEAALAEVRRLVAEAAQPIDDHRSSAAYRRHAVGVCVARALERLLRPAPGAALGEVAA</sequence>
<dbReference type="Pfam" id="PF03450">
    <property type="entry name" value="CO_deh_flav_C"/>
    <property type="match status" value="1"/>
</dbReference>
<comment type="caution">
    <text evidence="5">The sequence shown here is derived from an EMBL/GenBank/DDBJ whole genome shotgun (WGS) entry which is preliminary data.</text>
</comment>
<dbReference type="PROSITE" id="PS51387">
    <property type="entry name" value="FAD_PCMH"/>
    <property type="match status" value="1"/>
</dbReference>
<evidence type="ECO:0000313" key="5">
    <source>
        <dbReference type="EMBL" id="MFC0080959.1"/>
    </source>
</evidence>
<reference evidence="5 6" key="1">
    <citation type="submission" date="2024-09" db="EMBL/GenBank/DDBJ databases">
        <authorList>
            <person name="Sun Q."/>
            <person name="Mori K."/>
        </authorList>
    </citation>
    <scope>NUCLEOTIDE SEQUENCE [LARGE SCALE GENOMIC DNA]</scope>
    <source>
        <strain evidence="5 6">JCM 15389</strain>
    </source>
</reference>